<organism evidence="7 8">
    <name type="scientific">Paeniglutamicibacter gangotriensis</name>
    <dbReference type="NCBI Taxonomy" id="254787"/>
    <lineage>
        <taxon>Bacteria</taxon>
        <taxon>Bacillati</taxon>
        <taxon>Actinomycetota</taxon>
        <taxon>Actinomycetes</taxon>
        <taxon>Micrococcales</taxon>
        <taxon>Micrococcaceae</taxon>
        <taxon>Paeniglutamicibacter</taxon>
    </lineage>
</organism>
<evidence type="ECO:0000256" key="1">
    <source>
        <dbReference type="ARBA" id="ARBA00004196"/>
    </source>
</evidence>
<protein>
    <submittedName>
        <fullName evidence="7">TlpA family protein disulfide reductase</fullName>
    </submittedName>
</protein>
<dbReference type="RefSeq" id="WP_149621050.1">
    <property type="nucleotide sequence ID" value="NZ_VOBL01000036.1"/>
</dbReference>
<reference evidence="7 8" key="1">
    <citation type="submission" date="2019-07" db="EMBL/GenBank/DDBJ databases">
        <title>Analysis of the biochemical properties, biological activity and biotechnological potential of siderophores and biosurfactants produced by Antarctic psychrotolerant bacteria.</title>
        <authorList>
            <person name="Styczynski M."/>
            <person name="Krucon T."/>
            <person name="Decewicz P."/>
            <person name="Dziewit L."/>
        </authorList>
    </citation>
    <scope>NUCLEOTIDE SEQUENCE [LARGE SCALE GENOMIC DNA]</scope>
    <source>
        <strain evidence="7 8">ANT_H27</strain>
    </source>
</reference>
<dbReference type="GO" id="GO:0016209">
    <property type="term" value="F:antioxidant activity"/>
    <property type="evidence" value="ECO:0007669"/>
    <property type="project" value="InterPro"/>
</dbReference>
<evidence type="ECO:0000259" key="6">
    <source>
        <dbReference type="PROSITE" id="PS51352"/>
    </source>
</evidence>
<dbReference type="AlphaFoldDB" id="A0A5B0E5H2"/>
<dbReference type="Pfam" id="PF00578">
    <property type="entry name" value="AhpC-TSA"/>
    <property type="match status" value="1"/>
</dbReference>
<dbReference type="Proteomes" id="UP000323856">
    <property type="component" value="Unassembled WGS sequence"/>
</dbReference>
<feature type="domain" description="Thioredoxin" evidence="6">
    <location>
        <begin position="63"/>
        <end position="205"/>
    </location>
</feature>
<dbReference type="PROSITE" id="PS51352">
    <property type="entry name" value="THIOREDOXIN_2"/>
    <property type="match status" value="1"/>
</dbReference>
<evidence type="ECO:0000313" key="8">
    <source>
        <dbReference type="Proteomes" id="UP000323856"/>
    </source>
</evidence>
<dbReference type="InterPro" id="IPR013766">
    <property type="entry name" value="Thioredoxin_domain"/>
</dbReference>
<dbReference type="GO" id="GO:0017004">
    <property type="term" value="P:cytochrome complex assembly"/>
    <property type="evidence" value="ECO:0007669"/>
    <property type="project" value="UniProtKB-KW"/>
</dbReference>
<dbReference type="PANTHER" id="PTHR42852:SF6">
    <property type="entry name" value="THIOL:DISULFIDE INTERCHANGE PROTEIN DSBE"/>
    <property type="match status" value="1"/>
</dbReference>
<dbReference type="InterPro" id="IPR036249">
    <property type="entry name" value="Thioredoxin-like_sf"/>
</dbReference>
<dbReference type="CDD" id="cd02966">
    <property type="entry name" value="TlpA_like_family"/>
    <property type="match status" value="1"/>
</dbReference>
<dbReference type="GO" id="GO:0030313">
    <property type="term" value="C:cell envelope"/>
    <property type="evidence" value="ECO:0007669"/>
    <property type="project" value="UniProtKB-SubCell"/>
</dbReference>
<evidence type="ECO:0000256" key="4">
    <source>
        <dbReference type="ARBA" id="ARBA00023157"/>
    </source>
</evidence>
<proteinExistence type="predicted"/>
<dbReference type="GO" id="GO:0016491">
    <property type="term" value="F:oxidoreductase activity"/>
    <property type="evidence" value="ECO:0007669"/>
    <property type="project" value="InterPro"/>
</dbReference>
<comment type="caution">
    <text evidence="7">The sequence shown here is derived from an EMBL/GenBank/DDBJ whole genome shotgun (WGS) entry which is preliminary data.</text>
</comment>
<keyword evidence="2" id="KW-0201">Cytochrome c-type biogenesis</keyword>
<dbReference type="OrthoDB" id="9796554at2"/>
<dbReference type="InterPro" id="IPR006311">
    <property type="entry name" value="TAT_signal"/>
</dbReference>
<dbReference type="EMBL" id="VOBL01000036">
    <property type="protein sequence ID" value="KAA0973131.1"/>
    <property type="molecule type" value="Genomic_DNA"/>
</dbReference>
<comment type="subcellular location">
    <subcellularLocation>
        <location evidence="1">Cell envelope</location>
    </subcellularLocation>
</comment>
<keyword evidence="3" id="KW-0812">Transmembrane</keyword>
<dbReference type="PANTHER" id="PTHR42852">
    <property type="entry name" value="THIOL:DISULFIDE INTERCHANGE PROTEIN DSBE"/>
    <property type="match status" value="1"/>
</dbReference>
<dbReference type="InterPro" id="IPR000866">
    <property type="entry name" value="AhpC/TSA"/>
</dbReference>
<evidence type="ECO:0000256" key="3">
    <source>
        <dbReference type="ARBA" id="ARBA00022968"/>
    </source>
</evidence>
<dbReference type="Gene3D" id="3.40.30.10">
    <property type="entry name" value="Glutaredoxin"/>
    <property type="match status" value="1"/>
</dbReference>
<evidence type="ECO:0000256" key="5">
    <source>
        <dbReference type="ARBA" id="ARBA00023284"/>
    </source>
</evidence>
<evidence type="ECO:0000256" key="2">
    <source>
        <dbReference type="ARBA" id="ARBA00022748"/>
    </source>
</evidence>
<keyword evidence="3" id="KW-0735">Signal-anchor</keyword>
<keyword evidence="5" id="KW-0676">Redox-active center</keyword>
<dbReference type="InterPro" id="IPR050553">
    <property type="entry name" value="Thioredoxin_ResA/DsbE_sf"/>
</dbReference>
<evidence type="ECO:0000313" key="7">
    <source>
        <dbReference type="EMBL" id="KAA0973131.1"/>
    </source>
</evidence>
<dbReference type="SUPFAM" id="SSF52833">
    <property type="entry name" value="Thioredoxin-like"/>
    <property type="match status" value="1"/>
</dbReference>
<sequence length="208" mass="22267">MTNHLLTQAQSLGRRKFLRAAVLGAAILPLAACVGDGDSLAKQAREGNNKNYIAGDGSVEEYGPASRTAPVKISAVAYDGTTIESANWVGQATVLNFWYAACAPCRIEAPHLVELSKEFGSKAEFIGINVRDEKEAAEAFERNFGITYPSVQDTQGEIQLAMTQYVPLQAVPTTLVLDKQGRVAARILGVAEKSTLKALIDTVLTEAL</sequence>
<gene>
    <name evidence="7" type="ORF">FQ154_19745</name>
</gene>
<name>A0A5B0E5H2_9MICC</name>
<keyword evidence="4" id="KW-1015">Disulfide bond</keyword>
<dbReference type="PROSITE" id="PS51318">
    <property type="entry name" value="TAT"/>
    <property type="match status" value="1"/>
</dbReference>
<accession>A0A5B0E5H2</accession>